<evidence type="ECO:0000256" key="2">
    <source>
        <dbReference type="ARBA" id="ARBA00023315"/>
    </source>
</evidence>
<sequence length="180" mass="19597">MTKSAKRVHVRREDPCTDDAQLLLDECTATLALFSGDGGQARFKLEEVCSARGAFVVARTNKGAPLGCGAFRRFDYGVAELMRIYCRPDSGDTGQAILNMLETEAVTAGYRTLIAQANELNRRAVAFYERHGFERIEPAGASIHRGDVLCFARHMASHPADDATDGKHADTGSTGHGERH</sequence>
<evidence type="ECO:0000313" key="6">
    <source>
        <dbReference type="Proteomes" id="UP001494588"/>
    </source>
</evidence>
<feature type="domain" description="N-acetyltransferase" evidence="4">
    <location>
        <begin position="8"/>
        <end position="156"/>
    </location>
</feature>
<dbReference type="PROSITE" id="PS51186">
    <property type="entry name" value="GNAT"/>
    <property type="match status" value="1"/>
</dbReference>
<evidence type="ECO:0000256" key="3">
    <source>
        <dbReference type="SAM" id="MobiDB-lite"/>
    </source>
</evidence>
<evidence type="ECO:0000259" key="4">
    <source>
        <dbReference type="PROSITE" id="PS51186"/>
    </source>
</evidence>
<feature type="region of interest" description="Disordered" evidence="3">
    <location>
        <begin position="158"/>
        <end position="180"/>
    </location>
</feature>
<dbReference type="InterPro" id="IPR016181">
    <property type="entry name" value="Acyl_CoA_acyltransferase"/>
</dbReference>
<name>A0ABU9QCC5_9BURK</name>
<dbReference type="PANTHER" id="PTHR43877">
    <property type="entry name" value="AMINOALKYLPHOSPHONATE N-ACETYLTRANSFERASE-RELATED-RELATED"/>
    <property type="match status" value="1"/>
</dbReference>
<dbReference type="Proteomes" id="UP001494588">
    <property type="component" value="Unassembled WGS sequence"/>
</dbReference>
<proteinExistence type="predicted"/>
<keyword evidence="6" id="KW-1185">Reference proteome</keyword>
<reference evidence="5 6" key="1">
    <citation type="submission" date="2024-01" db="EMBL/GenBank/DDBJ databases">
        <title>The diversity of rhizobia nodulating Mimosa spp. in eleven states of Brazil covering several biomes is determined by host plant, location, and edaphic factors.</title>
        <authorList>
            <person name="Rouws L."/>
            <person name="Barauna A."/>
            <person name="Beukes C."/>
            <person name="De Faria S.M."/>
            <person name="Gross E."/>
            <person name="Dos Reis Junior F.B."/>
            <person name="Simon M."/>
            <person name="Maluk M."/>
            <person name="Odee D.W."/>
            <person name="Kenicer G."/>
            <person name="Young J.P.W."/>
            <person name="Reis V.M."/>
            <person name="Zilli J."/>
            <person name="James E.K."/>
        </authorList>
    </citation>
    <scope>NUCLEOTIDE SEQUENCE [LARGE SCALE GENOMIC DNA]</scope>
    <source>
        <strain evidence="5 6">JPY77</strain>
    </source>
</reference>
<dbReference type="RefSeq" id="WP_233472032.1">
    <property type="nucleotide sequence ID" value="NZ_CAJHCS010000026.1"/>
</dbReference>
<accession>A0ABU9QCC5</accession>
<evidence type="ECO:0000313" key="5">
    <source>
        <dbReference type="EMBL" id="MEM5287062.1"/>
    </source>
</evidence>
<dbReference type="PANTHER" id="PTHR43877:SF2">
    <property type="entry name" value="AMINOALKYLPHOSPHONATE N-ACETYLTRANSFERASE-RELATED"/>
    <property type="match status" value="1"/>
</dbReference>
<dbReference type="SUPFAM" id="SSF55729">
    <property type="entry name" value="Acyl-CoA N-acyltransferases (Nat)"/>
    <property type="match status" value="1"/>
</dbReference>
<feature type="compositionally biased region" description="Basic and acidic residues" evidence="3">
    <location>
        <begin position="159"/>
        <end position="180"/>
    </location>
</feature>
<dbReference type="Pfam" id="PF00583">
    <property type="entry name" value="Acetyltransf_1"/>
    <property type="match status" value="1"/>
</dbReference>
<keyword evidence="1" id="KW-0808">Transferase</keyword>
<dbReference type="EMBL" id="JAZHGC010000011">
    <property type="protein sequence ID" value="MEM5287062.1"/>
    <property type="molecule type" value="Genomic_DNA"/>
</dbReference>
<dbReference type="Gene3D" id="3.40.630.30">
    <property type="match status" value="1"/>
</dbReference>
<evidence type="ECO:0000256" key="1">
    <source>
        <dbReference type="ARBA" id="ARBA00022679"/>
    </source>
</evidence>
<keyword evidence="2" id="KW-0012">Acyltransferase</keyword>
<gene>
    <name evidence="5" type="ORF">V4C55_15165</name>
</gene>
<organism evidence="5 6">
    <name type="scientific">Paraburkholderia sabiae</name>
    <dbReference type="NCBI Taxonomy" id="273251"/>
    <lineage>
        <taxon>Bacteria</taxon>
        <taxon>Pseudomonadati</taxon>
        <taxon>Pseudomonadota</taxon>
        <taxon>Betaproteobacteria</taxon>
        <taxon>Burkholderiales</taxon>
        <taxon>Burkholderiaceae</taxon>
        <taxon>Paraburkholderia</taxon>
    </lineage>
</organism>
<dbReference type="InterPro" id="IPR050832">
    <property type="entry name" value="Bact_Acetyltransf"/>
</dbReference>
<dbReference type="InterPro" id="IPR000182">
    <property type="entry name" value="GNAT_dom"/>
</dbReference>
<protein>
    <submittedName>
        <fullName evidence="5">GNAT family N-acetyltransferase</fullName>
    </submittedName>
</protein>
<comment type="caution">
    <text evidence="5">The sequence shown here is derived from an EMBL/GenBank/DDBJ whole genome shotgun (WGS) entry which is preliminary data.</text>
</comment>